<gene>
    <name evidence="2" type="ORF">SSSS39_01811</name>
</gene>
<feature type="region of interest" description="Disordered" evidence="1">
    <location>
        <begin position="1"/>
        <end position="25"/>
    </location>
</feature>
<dbReference type="RefSeq" id="WP_154864760.1">
    <property type="nucleotide sequence ID" value="NZ_CABHNJ010000030.1"/>
</dbReference>
<dbReference type="AlphaFoldDB" id="A0A564THU0"/>
<dbReference type="Proteomes" id="UP000380217">
    <property type="component" value="Unassembled WGS sequence"/>
</dbReference>
<dbReference type="EMBL" id="CABHNJ010000030">
    <property type="protein sequence ID" value="VUX06849.1"/>
    <property type="molecule type" value="Genomic_DNA"/>
</dbReference>
<evidence type="ECO:0000313" key="2">
    <source>
        <dbReference type="EMBL" id="VUX06849.1"/>
    </source>
</evidence>
<organism evidence="2 3">
    <name type="scientific">Streptococcus vestibularis</name>
    <dbReference type="NCBI Taxonomy" id="1343"/>
    <lineage>
        <taxon>Bacteria</taxon>
        <taxon>Bacillati</taxon>
        <taxon>Bacillota</taxon>
        <taxon>Bacilli</taxon>
        <taxon>Lactobacillales</taxon>
        <taxon>Streptococcaceae</taxon>
        <taxon>Streptococcus</taxon>
    </lineage>
</organism>
<proteinExistence type="predicted"/>
<evidence type="ECO:0000313" key="3">
    <source>
        <dbReference type="Proteomes" id="UP000380217"/>
    </source>
</evidence>
<protein>
    <submittedName>
        <fullName evidence="2">Uncharacterized protein</fullName>
    </submittedName>
</protein>
<reference evidence="2 3" key="1">
    <citation type="submission" date="2019-07" db="EMBL/GenBank/DDBJ databases">
        <authorList>
            <person name="Hibberd C M."/>
            <person name="Gehrig L. J."/>
            <person name="Chang H.-W."/>
            <person name="Venkatesh S."/>
        </authorList>
    </citation>
    <scope>NUCLEOTIDE SEQUENCE [LARGE SCALE GENOMIC DNA]</scope>
    <source>
        <strain evidence="2">Streptococcus_salivarius_SS_Bg39</strain>
    </source>
</reference>
<sequence length="84" mass="9421">MYSDPRFVDDNGTASDNPEFNPEFHNSVENDEYMYDNNGSSVKLYSENVVGTGKVGEALPFQIVDEFRGYVINNFAPKFIDNAG</sequence>
<evidence type="ECO:0000256" key="1">
    <source>
        <dbReference type="SAM" id="MobiDB-lite"/>
    </source>
</evidence>
<accession>A0A564THU0</accession>
<name>A0A564THU0_STRVE</name>